<dbReference type="SMART" id="SM00710">
    <property type="entry name" value="PbH1"/>
    <property type="match status" value="5"/>
</dbReference>
<evidence type="ECO:0000256" key="1">
    <source>
        <dbReference type="SAM" id="SignalP"/>
    </source>
</evidence>
<feature type="signal peptide" evidence="1">
    <location>
        <begin position="1"/>
        <end position="20"/>
    </location>
</feature>
<evidence type="ECO:0000313" key="3">
    <source>
        <dbReference type="Proteomes" id="UP001149140"/>
    </source>
</evidence>
<dbReference type="AlphaFoldDB" id="A0A9X3RXS0"/>
<dbReference type="Proteomes" id="UP001149140">
    <property type="component" value="Unassembled WGS sequence"/>
</dbReference>
<dbReference type="InterPro" id="IPR011050">
    <property type="entry name" value="Pectin_lyase_fold/virulence"/>
</dbReference>
<keyword evidence="3" id="KW-1185">Reference proteome</keyword>
<evidence type="ECO:0000313" key="2">
    <source>
        <dbReference type="EMBL" id="MDA0158835.1"/>
    </source>
</evidence>
<sequence length="528" mass="52020">MLRAALAIGLCGTAAAPASAANLCVAERGGCYRSIQKAVDAARDGDSIRVGPGVHAGGVTIDKNVQLRGAGASATRIRGGGPVLTLGTPFAPDPPTIAISGVTISDGVTSSAILDGVPVTHMAFGGGVLIPSSQDRAPGAAVTITDSVIERNVAAPSATVPSPSNRQCPGGPCPYAGGYGGGIYNAGSLTLTRTTVAANRNGTRPGAAPLASDAEGGGIFSIGPLTLIDSQVVDNESRTLPPNARYANGGGVFSQSGGVTLQRSTISGNRAILESSWPASVEQHTVGGGLFVGGDSPATIERSRIEDNALTAFNTVGDAIAFSGGLQGNGPVIMRDSIVGSNHVTASVPPGSTGMASADSGAGNLNVASTIAGSRLVANTATAVAGAGSAIAGAGALWAWSDDTIDVRGSVISGNQVSAIGRGTVAARGGGIVNVDALALRATDVSQNTVRAIGRSGEALGGGIFNGRVPDSQDFTPQFSAADSEITGNAIAAGPGIVAHGGGLFTSEPITLDRTRIRGNRPDQCAGC</sequence>
<gene>
    <name evidence="2" type="ORF">OM076_01050</name>
</gene>
<proteinExistence type="predicted"/>
<protein>
    <recommendedName>
        <fullName evidence="4">Right handed beta helix domain-containing protein</fullName>
    </recommendedName>
</protein>
<name>A0A9X3RXS0_9ACTN</name>
<evidence type="ECO:0008006" key="4">
    <source>
        <dbReference type="Google" id="ProtNLM"/>
    </source>
</evidence>
<organism evidence="2 3">
    <name type="scientific">Solirubrobacter ginsenosidimutans</name>
    <dbReference type="NCBI Taxonomy" id="490573"/>
    <lineage>
        <taxon>Bacteria</taxon>
        <taxon>Bacillati</taxon>
        <taxon>Actinomycetota</taxon>
        <taxon>Thermoleophilia</taxon>
        <taxon>Solirubrobacterales</taxon>
        <taxon>Solirubrobacteraceae</taxon>
        <taxon>Solirubrobacter</taxon>
    </lineage>
</organism>
<accession>A0A9X3RXS0</accession>
<dbReference type="InterPro" id="IPR012334">
    <property type="entry name" value="Pectin_lyas_fold"/>
</dbReference>
<reference evidence="2" key="1">
    <citation type="submission" date="2022-10" db="EMBL/GenBank/DDBJ databases">
        <title>The WGS of Solirubrobacter ginsenosidimutans DSM 21036.</title>
        <authorList>
            <person name="Jiang Z."/>
        </authorList>
    </citation>
    <scope>NUCLEOTIDE SEQUENCE</scope>
    <source>
        <strain evidence="2">DSM 21036</strain>
    </source>
</reference>
<feature type="chain" id="PRO_5040804781" description="Right handed beta helix domain-containing protein" evidence="1">
    <location>
        <begin position="21"/>
        <end position="528"/>
    </location>
</feature>
<dbReference type="RefSeq" id="WP_270037434.1">
    <property type="nucleotide sequence ID" value="NZ_JAPDOD010000001.1"/>
</dbReference>
<dbReference type="EMBL" id="JAPDOD010000001">
    <property type="protein sequence ID" value="MDA0158835.1"/>
    <property type="molecule type" value="Genomic_DNA"/>
</dbReference>
<dbReference type="InterPro" id="IPR006626">
    <property type="entry name" value="PbH1"/>
</dbReference>
<dbReference type="SUPFAM" id="SSF51126">
    <property type="entry name" value="Pectin lyase-like"/>
    <property type="match status" value="2"/>
</dbReference>
<keyword evidence="1" id="KW-0732">Signal</keyword>
<dbReference type="Gene3D" id="2.160.20.10">
    <property type="entry name" value="Single-stranded right-handed beta-helix, Pectin lyase-like"/>
    <property type="match status" value="1"/>
</dbReference>
<comment type="caution">
    <text evidence="2">The sequence shown here is derived from an EMBL/GenBank/DDBJ whole genome shotgun (WGS) entry which is preliminary data.</text>
</comment>